<reference evidence="9 10" key="1">
    <citation type="submission" date="2021-06" db="EMBL/GenBank/DDBJ databases">
        <title>Halomicroarcula sp. a new haloarchaeum isolated from saline soil.</title>
        <authorList>
            <person name="Duran-Viseras A."/>
            <person name="Sanchez-Porro C."/>
            <person name="Ventosa A."/>
        </authorList>
    </citation>
    <scope>NUCLEOTIDE SEQUENCE [LARGE SCALE GENOMIC DNA]</scope>
    <source>
        <strain evidence="9 10">F13</strain>
    </source>
</reference>
<evidence type="ECO:0000313" key="9">
    <source>
        <dbReference type="EMBL" id="MBX0323733.1"/>
    </source>
</evidence>
<evidence type="ECO:0000256" key="1">
    <source>
        <dbReference type="ARBA" id="ARBA00004141"/>
    </source>
</evidence>
<feature type="domain" description="RCK C-terminal" evidence="8">
    <location>
        <begin position="240"/>
        <end position="322"/>
    </location>
</feature>
<keyword evidence="3 7" id="KW-0812">Transmembrane</keyword>
<evidence type="ECO:0000256" key="3">
    <source>
        <dbReference type="ARBA" id="ARBA00022692"/>
    </source>
</evidence>
<dbReference type="GO" id="GO:0008324">
    <property type="term" value="F:monoatomic cation transmembrane transporter activity"/>
    <property type="evidence" value="ECO:0007669"/>
    <property type="project" value="InterPro"/>
</dbReference>
<organism evidence="9 10">
    <name type="scientific">Haloarcula rubra</name>
    <dbReference type="NCBI Taxonomy" id="2487747"/>
    <lineage>
        <taxon>Archaea</taxon>
        <taxon>Methanobacteriati</taxon>
        <taxon>Methanobacteriota</taxon>
        <taxon>Stenosarchaea group</taxon>
        <taxon>Halobacteria</taxon>
        <taxon>Halobacteriales</taxon>
        <taxon>Haloarculaceae</taxon>
        <taxon>Haloarcula</taxon>
    </lineage>
</organism>
<evidence type="ECO:0000313" key="10">
    <source>
        <dbReference type="Proteomes" id="UP001430377"/>
    </source>
</evidence>
<feature type="transmembrane region" description="Helical" evidence="7">
    <location>
        <begin position="614"/>
        <end position="634"/>
    </location>
</feature>
<comment type="subcellular location">
    <subcellularLocation>
        <location evidence="1">Membrane</location>
        <topology evidence="1">Multi-pass membrane protein</topology>
    </subcellularLocation>
</comment>
<gene>
    <name evidence="9" type="ORF">EGH21_11910</name>
</gene>
<proteinExistence type="predicted"/>
<feature type="transmembrane region" description="Helical" evidence="7">
    <location>
        <begin position="179"/>
        <end position="200"/>
    </location>
</feature>
<dbReference type="Pfam" id="PF02080">
    <property type="entry name" value="TrkA_C"/>
    <property type="match status" value="1"/>
</dbReference>
<feature type="transmembrane region" description="Helical" evidence="7">
    <location>
        <begin position="576"/>
        <end position="594"/>
    </location>
</feature>
<name>A0AAW4PRW2_9EURY</name>
<dbReference type="GO" id="GO:0006813">
    <property type="term" value="P:potassium ion transport"/>
    <property type="evidence" value="ECO:0007669"/>
    <property type="project" value="InterPro"/>
</dbReference>
<feature type="transmembrane region" description="Helical" evidence="7">
    <location>
        <begin position="544"/>
        <end position="564"/>
    </location>
</feature>
<evidence type="ECO:0000256" key="5">
    <source>
        <dbReference type="ARBA" id="ARBA00022989"/>
    </source>
</evidence>
<sequence length="636" mass="65983">MAALSTGALVVFALVAVALTLFVTEWLPPDMTAVAVLVSLAVLEPYTGVPAREAIAGFASPAVVTIVVMYILSAGVEQAGVVDWLGARLAALTGGDERRLLAAIVGTTGVSAGFVNNTPIVAVFIPLVTGLSERYGISPSKLLLPLSFAAMLGGTLTLVGTTTNLLASDISRELLNEPFSMFTLTPVGVVVLLVGVGYLLTVGRALVPERIHPFADFTEEFDMDRHLAQVTVRESSPLVGLTVAEALDDDGVVDPDWPDTERVVADGEPAVPAPIDVDVLQIDRDGESFFATATDRPLEPGDVLTVRGSTQAVNQFGERYGLRQLHRESVTEELLAESGHPGVLAEAVVHGDSRLLGRTLGDVGLRSRFDVTVLAIRRGDTVVREGFADVELAAGDTLLLQTPVDEIAHLGEEGYLVITEGPAELFDAVHDEAEGPPPTLGRRALVPLGVLVAVIALAAAGVVQIYIAALGGVVAMVATGALSASRAYDAVSWNVVFLLAGLLPLGAAMQATGGAAFVGSLLAAVAGVVPPLVLLGLFYLLTAVLASVITPVATVVLMAPIAVATARDVGVDGTPFLLVVTFAVATAFLTPIGYQTNLMVYGPGGYRFSDYARVGAPLQALLCVVTTLAVAVVWPL</sequence>
<evidence type="ECO:0000256" key="7">
    <source>
        <dbReference type="SAM" id="Phobius"/>
    </source>
</evidence>
<evidence type="ECO:0000256" key="6">
    <source>
        <dbReference type="ARBA" id="ARBA00023136"/>
    </source>
</evidence>
<dbReference type="AlphaFoldDB" id="A0AAW4PRW2"/>
<feature type="transmembrane region" description="Helical" evidence="7">
    <location>
        <begin position="490"/>
        <end position="508"/>
    </location>
</feature>
<keyword evidence="10" id="KW-1185">Reference proteome</keyword>
<dbReference type="PANTHER" id="PTHR43652:SF2">
    <property type="entry name" value="BASIC AMINO ACID ANTIPORTER YFCC-RELATED"/>
    <property type="match status" value="1"/>
</dbReference>
<dbReference type="InterPro" id="IPR051679">
    <property type="entry name" value="DASS-Related_Transporters"/>
</dbReference>
<dbReference type="InterPro" id="IPR004680">
    <property type="entry name" value="Cit_transptr-like_dom"/>
</dbReference>
<dbReference type="GO" id="GO:0005886">
    <property type="term" value="C:plasma membrane"/>
    <property type="evidence" value="ECO:0007669"/>
    <property type="project" value="TreeGrafter"/>
</dbReference>
<dbReference type="PANTHER" id="PTHR43652">
    <property type="entry name" value="BASIC AMINO ACID ANTIPORTER YFCC-RELATED"/>
    <property type="match status" value="1"/>
</dbReference>
<dbReference type="RefSeq" id="WP_220618700.1">
    <property type="nucleotide sequence ID" value="NZ_RKLR01000004.1"/>
</dbReference>
<feature type="transmembrane region" description="Helical" evidence="7">
    <location>
        <begin position="515"/>
        <end position="538"/>
    </location>
</feature>
<evidence type="ECO:0000259" key="8">
    <source>
        <dbReference type="PROSITE" id="PS51202"/>
    </source>
</evidence>
<dbReference type="InterPro" id="IPR006037">
    <property type="entry name" value="RCK_C"/>
</dbReference>
<keyword evidence="2" id="KW-0813">Transport</keyword>
<feature type="transmembrane region" description="Helical" evidence="7">
    <location>
        <begin position="445"/>
        <end position="478"/>
    </location>
</feature>
<protein>
    <submittedName>
        <fullName evidence="9">SLC13 family permease</fullName>
    </submittedName>
</protein>
<dbReference type="Pfam" id="PF03600">
    <property type="entry name" value="CitMHS"/>
    <property type="match status" value="1"/>
</dbReference>
<keyword evidence="4" id="KW-0677">Repeat</keyword>
<feature type="transmembrane region" description="Helical" evidence="7">
    <location>
        <begin position="142"/>
        <end position="167"/>
    </location>
</feature>
<keyword evidence="6 7" id="KW-0472">Membrane</keyword>
<dbReference type="Gene3D" id="3.30.70.1450">
    <property type="entry name" value="Regulator of K+ conductance, C-terminal domain"/>
    <property type="match status" value="2"/>
</dbReference>
<dbReference type="InterPro" id="IPR036721">
    <property type="entry name" value="RCK_C_sf"/>
</dbReference>
<accession>A0AAW4PRW2</accession>
<evidence type="ECO:0000256" key="4">
    <source>
        <dbReference type="ARBA" id="ARBA00022737"/>
    </source>
</evidence>
<dbReference type="Proteomes" id="UP001430377">
    <property type="component" value="Unassembled WGS sequence"/>
</dbReference>
<dbReference type="PROSITE" id="PS51202">
    <property type="entry name" value="RCK_C"/>
    <property type="match status" value="2"/>
</dbReference>
<feature type="domain" description="RCK C-terminal" evidence="8">
    <location>
        <begin position="332"/>
        <end position="416"/>
    </location>
</feature>
<comment type="caution">
    <text evidence="9">The sequence shown here is derived from an EMBL/GenBank/DDBJ whole genome shotgun (WGS) entry which is preliminary data.</text>
</comment>
<dbReference type="EMBL" id="RKLR01000004">
    <property type="protein sequence ID" value="MBX0323733.1"/>
    <property type="molecule type" value="Genomic_DNA"/>
</dbReference>
<evidence type="ECO:0000256" key="2">
    <source>
        <dbReference type="ARBA" id="ARBA00022448"/>
    </source>
</evidence>
<dbReference type="SUPFAM" id="SSF116726">
    <property type="entry name" value="TrkA C-terminal domain-like"/>
    <property type="match status" value="2"/>
</dbReference>
<keyword evidence="5 7" id="KW-1133">Transmembrane helix</keyword>
<feature type="transmembrane region" description="Helical" evidence="7">
    <location>
        <begin position="54"/>
        <end position="72"/>
    </location>
</feature>